<evidence type="ECO:0000256" key="1">
    <source>
        <dbReference type="ARBA" id="ARBA00022741"/>
    </source>
</evidence>
<dbReference type="PANTHER" id="PTHR13748">
    <property type="entry name" value="COBW-RELATED"/>
    <property type="match status" value="1"/>
</dbReference>
<sequence>ITVLYKVNTRFPLLQDLLWEKMFCNKEGNPMTVVRLKGIVSFADKAHQVMLQGVHELYEVNETPQLWEENPRVNRLVFIGEDTQAGLLDVFRFSSIKANTVQ</sequence>
<proteinExistence type="predicted"/>
<keyword evidence="3" id="KW-0342">GTP-binding</keyword>
<reference evidence="6" key="1">
    <citation type="submission" date="2019-06" db="EMBL/GenBank/DDBJ databases">
        <authorList>
            <consortium name="Wellcome Sanger Institute Data Sharing"/>
        </authorList>
    </citation>
    <scope>NUCLEOTIDE SEQUENCE [LARGE SCALE GENOMIC DNA]</scope>
</reference>
<dbReference type="GO" id="GO:0005737">
    <property type="term" value="C:cytoplasm"/>
    <property type="evidence" value="ECO:0007669"/>
    <property type="project" value="TreeGrafter"/>
</dbReference>
<evidence type="ECO:0000256" key="3">
    <source>
        <dbReference type="ARBA" id="ARBA00023134"/>
    </source>
</evidence>
<accession>A0A672JDB4</accession>
<dbReference type="Proteomes" id="UP000472267">
    <property type="component" value="Chromosome 12"/>
</dbReference>
<dbReference type="Ensembl" id="ENSSFAT00005053839.1">
    <property type="protein sequence ID" value="ENSSFAP00005052183.1"/>
    <property type="gene ID" value="ENSSFAG00005025015.1"/>
</dbReference>
<evidence type="ECO:0000256" key="2">
    <source>
        <dbReference type="ARBA" id="ARBA00022833"/>
    </source>
</evidence>
<reference evidence="6" key="2">
    <citation type="submission" date="2025-08" db="UniProtKB">
        <authorList>
            <consortium name="Ensembl"/>
        </authorList>
    </citation>
    <scope>IDENTIFICATION</scope>
</reference>
<keyword evidence="4" id="KW-0143">Chaperone</keyword>
<organism evidence="6 7">
    <name type="scientific">Salarias fasciatus</name>
    <name type="common">Jewelled blenny</name>
    <name type="synonym">Blennius fasciatus</name>
    <dbReference type="NCBI Taxonomy" id="181472"/>
    <lineage>
        <taxon>Eukaryota</taxon>
        <taxon>Metazoa</taxon>
        <taxon>Chordata</taxon>
        <taxon>Craniata</taxon>
        <taxon>Vertebrata</taxon>
        <taxon>Euteleostomi</taxon>
        <taxon>Actinopterygii</taxon>
        <taxon>Neopterygii</taxon>
        <taxon>Teleostei</taxon>
        <taxon>Neoteleostei</taxon>
        <taxon>Acanthomorphata</taxon>
        <taxon>Ovalentaria</taxon>
        <taxon>Blenniimorphae</taxon>
        <taxon>Blenniiformes</taxon>
        <taxon>Blennioidei</taxon>
        <taxon>Blenniidae</taxon>
        <taxon>Salariinae</taxon>
        <taxon>Salarias</taxon>
    </lineage>
</organism>
<dbReference type="Pfam" id="PF07683">
    <property type="entry name" value="CobW_C"/>
    <property type="match status" value="1"/>
</dbReference>
<keyword evidence="2" id="KW-0862">Zinc</keyword>
<dbReference type="InterPro" id="IPR051316">
    <property type="entry name" value="Zinc-reg_GTPase_activator"/>
</dbReference>
<evidence type="ECO:0000259" key="5">
    <source>
        <dbReference type="Pfam" id="PF07683"/>
    </source>
</evidence>
<protein>
    <recommendedName>
        <fullName evidence="5">CobW C-terminal domain-containing protein</fullName>
    </recommendedName>
</protein>
<dbReference type="InterPro" id="IPR036627">
    <property type="entry name" value="CobW-likC_sf"/>
</dbReference>
<dbReference type="InParanoid" id="A0A672JDB4"/>
<dbReference type="GO" id="GO:0005525">
    <property type="term" value="F:GTP binding"/>
    <property type="evidence" value="ECO:0007669"/>
    <property type="project" value="UniProtKB-KW"/>
</dbReference>
<dbReference type="InterPro" id="IPR011629">
    <property type="entry name" value="CobW-like_C"/>
</dbReference>
<evidence type="ECO:0000313" key="7">
    <source>
        <dbReference type="Proteomes" id="UP000472267"/>
    </source>
</evidence>
<dbReference type="OMA" id="FADKAHQ"/>
<dbReference type="SUPFAM" id="SSF90002">
    <property type="entry name" value="Hypothetical protein YjiA, C-terminal domain"/>
    <property type="match status" value="1"/>
</dbReference>
<keyword evidence="7" id="KW-1185">Reference proteome</keyword>
<feature type="domain" description="CobW C-terminal" evidence="5">
    <location>
        <begin position="27"/>
        <end position="84"/>
    </location>
</feature>
<dbReference type="PANTHER" id="PTHR13748:SF31">
    <property type="entry name" value="ZINC-REGULATED GTPASE METALLOPROTEIN ACTIVATOR 1A-RELATED"/>
    <property type="match status" value="1"/>
</dbReference>
<dbReference type="Gene3D" id="3.30.1220.10">
    <property type="entry name" value="CobW-like, C-terminal domain"/>
    <property type="match status" value="1"/>
</dbReference>
<evidence type="ECO:0000256" key="4">
    <source>
        <dbReference type="ARBA" id="ARBA00023186"/>
    </source>
</evidence>
<evidence type="ECO:0000313" key="6">
    <source>
        <dbReference type="Ensembl" id="ENSSFAP00005052183.1"/>
    </source>
</evidence>
<keyword evidence="1" id="KW-0547">Nucleotide-binding</keyword>
<dbReference type="AlphaFoldDB" id="A0A672JDB4"/>
<name>A0A672JDB4_SALFA</name>
<reference evidence="6" key="3">
    <citation type="submission" date="2025-09" db="UniProtKB">
        <authorList>
            <consortium name="Ensembl"/>
        </authorList>
    </citation>
    <scope>IDENTIFICATION</scope>
</reference>